<name>A0A0F7ZM63_9HYPO</name>
<sequence>MSNAVYLPTCPIPPDNTKIIATFSDTPTDTYGFLLQDAKAKELIVALRGTSDIADAITDINFPLVDYQSPGISGCDGCKVHSGFLKSWNAIAGPVVNAVKQSLQKDSSQKVTVTGHSLGGALASMAAMTLTGSGVPHVQAISYGQPRTGNQAYADYVDRLAPTFIRVTHQNDGIPQVPLVAMGYQHHSTEYWQENTPESTTRCEGQEPRDCINSSPPVGFNGFIITTAHVNYMGMSMGNWPGSAFVCGQPVNPLTLAKTLSDFFMFSHKRSVPFQA</sequence>
<evidence type="ECO:0000259" key="3">
    <source>
        <dbReference type="Pfam" id="PF01764"/>
    </source>
</evidence>
<evidence type="ECO:0000313" key="5">
    <source>
        <dbReference type="Proteomes" id="UP000054481"/>
    </source>
</evidence>
<keyword evidence="5" id="KW-1185">Reference proteome</keyword>
<proteinExistence type="predicted"/>
<dbReference type="InterPro" id="IPR051299">
    <property type="entry name" value="AB_hydrolase_lip/est"/>
</dbReference>
<dbReference type="OrthoDB" id="426718at2759"/>
<evidence type="ECO:0000313" key="4">
    <source>
        <dbReference type="EMBL" id="KJZ71740.1"/>
    </source>
</evidence>
<dbReference type="GO" id="GO:0006629">
    <property type="term" value="P:lipid metabolic process"/>
    <property type="evidence" value="ECO:0007669"/>
    <property type="project" value="InterPro"/>
</dbReference>
<evidence type="ECO:0000256" key="1">
    <source>
        <dbReference type="ARBA" id="ARBA00022729"/>
    </source>
</evidence>
<dbReference type="Proteomes" id="UP000054481">
    <property type="component" value="Unassembled WGS sequence"/>
</dbReference>
<accession>A0A0F7ZM63</accession>
<dbReference type="Pfam" id="PF01764">
    <property type="entry name" value="Lipase_3"/>
    <property type="match status" value="1"/>
</dbReference>
<feature type="domain" description="Fungal lipase-type" evidence="3">
    <location>
        <begin position="44"/>
        <end position="180"/>
    </location>
</feature>
<dbReference type="GO" id="GO:0016787">
    <property type="term" value="F:hydrolase activity"/>
    <property type="evidence" value="ECO:0007669"/>
    <property type="project" value="UniProtKB-KW"/>
</dbReference>
<dbReference type="PANTHER" id="PTHR46640:SF1">
    <property type="entry name" value="FUNGAL LIPASE-LIKE DOMAIN-CONTAINING PROTEIN-RELATED"/>
    <property type="match status" value="1"/>
</dbReference>
<organism evidence="4 5">
    <name type="scientific">Hirsutella minnesotensis 3608</name>
    <dbReference type="NCBI Taxonomy" id="1043627"/>
    <lineage>
        <taxon>Eukaryota</taxon>
        <taxon>Fungi</taxon>
        <taxon>Dikarya</taxon>
        <taxon>Ascomycota</taxon>
        <taxon>Pezizomycotina</taxon>
        <taxon>Sordariomycetes</taxon>
        <taxon>Hypocreomycetidae</taxon>
        <taxon>Hypocreales</taxon>
        <taxon>Ophiocordycipitaceae</taxon>
        <taxon>Hirsutella</taxon>
    </lineage>
</organism>
<dbReference type="CDD" id="cd00519">
    <property type="entry name" value="Lipase_3"/>
    <property type="match status" value="1"/>
</dbReference>
<gene>
    <name evidence="4" type="ORF">HIM_08882</name>
</gene>
<dbReference type="PANTHER" id="PTHR46640">
    <property type="entry name" value="TRIACYLGLYCEROL LIPASE, PUTATIVE (AFU_ORTHOLOGUE AFUA_6G06510)-RELATED"/>
    <property type="match status" value="1"/>
</dbReference>
<dbReference type="InterPro" id="IPR029058">
    <property type="entry name" value="AB_hydrolase_fold"/>
</dbReference>
<keyword evidence="2" id="KW-0378">Hydrolase</keyword>
<keyword evidence="1" id="KW-0732">Signal</keyword>
<dbReference type="Gene3D" id="3.40.50.1820">
    <property type="entry name" value="alpha/beta hydrolase"/>
    <property type="match status" value="1"/>
</dbReference>
<protein>
    <recommendedName>
        <fullName evidence="3">Fungal lipase-type domain-containing protein</fullName>
    </recommendedName>
</protein>
<evidence type="ECO:0000256" key="2">
    <source>
        <dbReference type="ARBA" id="ARBA00022801"/>
    </source>
</evidence>
<dbReference type="SUPFAM" id="SSF53474">
    <property type="entry name" value="alpha/beta-Hydrolases"/>
    <property type="match status" value="1"/>
</dbReference>
<reference evidence="4 5" key="1">
    <citation type="journal article" date="2014" name="Genome Biol. Evol.">
        <title>Comparative genomics and transcriptomics analyses reveal divergent lifestyle features of nematode endoparasitic fungus Hirsutella minnesotensis.</title>
        <authorList>
            <person name="Lai Y."/>
            <person name="Liu K."/>
            <person name="Zhang X."/>
            <person name="Zhang X."/>
            <person name="Li K."/>
            <person name="Wang N."/>
            <person name="Shu C."/>
            <person name="Wu Y."/>
            <person name="Wang C."/>
            <person name="Bushley K.E."/>
            <person name="Xiang M."/>
            <person name="Liu X."/>
        </authorList>
    </citation>
    <scope>NUCLEOTIDE SEQUENCE [LARGE SCALE GENOMIC DNA]</scope>
    <source>
        <strain evidence="4 5">3608</strain>
    </source>
</reference>
<dbReference type="AlphaFoldDB" id="A0A0F7ZM63"/>
<dbReference type="InterPro" id="IPR002921">
    <property type="entry name" value="Fungal_lipase-type"/>
</dbReference>
<dbReference type="EMBL" id="KQ030563">
    <property type="protein sequence ID" value="KJZ71740.1"/>
    <property type="molecule type" value="Genomic_DNA"/>
</dbReference>